<name>A0A7Z0AAD3_9MICO</name>
<evidence type="ECO:0000313" key="1">
    <source>
        <dbReference type="EMBL" id="NYI66275.1"/>
    </source>
</evidence>
<organism evidence="1 2">
    <name type="scientific">Spelaeicoccus albus</name>
    <dbReference type="NCBI Taxonomy" id="1280376"/>
    <lineage>
        <taxon>Bacteria</taxon>
        <taxon>Bacillati</taxon>
        <taxon>Actinomycetota</taxon>
        <taxon>Actinomycetes</taxon>
        <taxon>Micrococcales</taxon>
        <taxon>Brevibacteriaceae</taxon>
        <taxon>Spelaeicoccus</taxon>
    </lineage>
</organism>
<dbReference type="EMBL" id="JACBZP010000001">
    <property type="protein sequence ID" value="NYI66275.1"/>
    <property type="molecule type" value="Genomic_DNA"/>
</dbReference>
<dbReference type="InterPro" id="IPR011990">
    <property type="entry name" value="TPR-like_helical_dom_sf"/>
</dbReference>
<sequence length="154" mass="16931">MTINIGSGLGIDEHSGEMIIVNRSRVEAELAHSPDHCNRAVAALVDGDLDVAATELDAAPQNFRRDVLRGELARCAGHPEQAIVIFTDLFQIHTPKGLRRAMLIQHLAKAEYAAGDRHMALAHLEEALELRLRDQAPAEQIESSKLMLKIASRK</sequence>
<comment type="caution">
    <text evidence="1">The sequence shown here is derived from an EMBL/GenBank/DDBJ whole genome shotgun (WGS) entry which is preliminary data.</text>
</comment>
<dbReference type="Proteomes" id="UP000539111">
    <property type="component" value="Unassembled WGS sequence"/>
</dbReference>
<dbReference type="AlphaFoldDB" id="A0A7Z0AAD3"/>
<gene>
    <name evidence="1" type="ORF">BJY26_000581</name>
</gene>
<dbReference type="SUPFAM" id="SSF48452">
    <property type="entry name" value="TPR-like"/>
    <property type="match status" value="1"/>
</dbReference>
<accession>A0A7Z0AAD3</accession>
<reference evidence="1 2" key="1">
    <citation type="submission" date="2020-07" db="EMBL/GenBank/DDBJ databases">
        <title>Sequencing the genomes of 1000 actinobacteria strains.</title>
        <authorList>
            <person name="Klenk H.-P."/>
        </authorList>
    </citation>
    <scope>NUCLEOTIDE SEQUENCE [LARGE SCALE GENOMIC DNA]</scope>
    <source>
        <strain evidence="1 2">DSM 26341</strain>
    </source>
</reference>
<dbReference type="Gene3D" id="1.25.40.10">
    <property type="entry name" value="Tetratricopeptide repeat domain"/>
    <property type="match status" value="1"/>
</dbReference>
<protein>
    <submittedName>
        <fullName evidence="1">Tetratricopeptide (TPR) repeat protein</fullName>
    </submittedName>
</protein>
<evidence type="ECO:0000313" key="2">
    <source>
        <dbReference type="Proteomes" id="UP000539111"/>
    </source>
</evidence>
<dbReference type="RefSeq" id="WP_179425501.1">
    <property type="nucleotide sequence ID" value="NZ_JACBZP010000001.1"/>
</dbReference>
<proteinExistence type="predicted"/>
<keyword evidence="2" id="KW-1185">Reference proteome</keyword>